<proteinExistence type="predicted"/>
<protein>
    <submittedName>
        <fullName evidence="2">Internal virion protein</fullName>
    </submittedName>
</protein>
<evidence type="ECO:0000256" key="1">
    <source>
        <dbReference type="SAM" id="Coils"/>
    </source>
</evidence>
<dbReference type="EMBL" id="OP548052">
    <property type="protein sequence ID" value="UZV39772.1"/>
    <property type="molecule type" value="Genomic_DNA"/>
</dbReference>
<reference evidence="3" key="1">
    <citation type="submission" date="2024-05" db="EMBL/GenBank/DDBJ databases">
        <title>Characterization of novel bacteriophages useful for control of diseases caused by X. euvesicatoria.</title>
        <authorList>
            <person name="Petrzik K."/>
            <person name="Brazdova S."/>
        </authorList>
    </citation>
    <scope>NUCLEOTIDE SEQUENCE [LARGE SCALE GENOMIC DNA]</scope>
</reference>
<organism evidence="2 3">
    <name type="scientific">Xanthomonas phage NED111</name>
    <dbReference type="NCBI Taxonomy" id="2982921"/>
    <lineage>
        <taxon>Viruses</taxon>
        <taxon>Duplodnaviria</taxon>
        <taxon>Heunggongvirae</taxon>
        <taxon>Uroviricota</taxon>
        <taxon>Caudoviricetes</taxon>
        <taxon>Autographivirales</taxon>
        <taxon>Autonotataviridae</taxon>
        <taxon>Gujervirinae</taxon>
        <taxon>Pradovirus</taxon>
        <taxon>Pradovirus NED111</taxon>
    </lineage>
</organism>
<name>A0AAX3EYJ4_9CAUD</name>
<dbReference type="Proteomes" id="UP001303884">
    <property type="component" value="Segment"/>
</dbReference>
<keyword evidence="1" id="KW-0175">Coiled coil</keyword>
<evidence type="ECO:0000313" key="2">
    <source>
        <dbReference type="EMBL" id="UZV39772.1"/>
    </source>
</evidence>
<feature type="coiled-coil region" evidence="1">
    <location>
        <begin position="51"/>
        <end position="78"/>
    </location>
</feature>
<keyword evidence="3" id="KW-1185">Reference proteome</keyword>
<accession>A0AAX3EYJ4</accession>
<evidence type="ECO:0000313" key="3">
    <source>
        <dbReference type="Proteomes" id="UP001303884"/>
    </source>
</evidence>
<sequence>MGSVNTILQANNTTRVARANYRAAVAQTDNQNRSEVAKTGFADFMRSLKNNAQLDAAAKEYNSNMEALSEELRARQGAGLNSQLQLANARGALQAQAGAVGVGGSSADLMDSMVRLQAEMDQETQANAVALLASRGASQTAQVMSRAWNGMDMSRSFGQFDYSQHIEPQAMKRRLGKLIGVAVATYFGGPMAGEAVADFAVGTWQADNGNFTGASQSFSNAAQNGMQAWQQSNDRGGKSWASTTFGYNDGTGKQAVTGAKVTGNFGNNYDNFSTTTSGLGWFDSGSGGNSGGAW</sequence>